<evidence type="ECO:0000256" key="1">
    <source>
        <dbReference type="SAM" id="MobiDB-lite"/>
    </source>
</evidence>
<feature type="compositionally biased region" description="Basic and acidic residues" evidence="1">
    <location>
        <begin position="102"/>
        <end position="127"/>
    </location>
</feature>
<organism evidence="2 3">
    <name type="scientific">Mycena metata</name>
    <dbReference type="NCBI Taxonomy" id="1033252"/>
    <lineage>
        <taxon>Eukaryota</taxon>
        <taxon>Fungi</taxon>
        <taxon>Dikarya</taxon>
        <taxon>Basidiomycota</taxon>
        <taxon>Agaricomycotina</taxon>
        <taxon>Agaricomycetes</taxon>
        <taxon>Agaricomycetidae</taxon>
        <taxon>Agaricales</taxon>
        <taxon>Marasmiineae</taxon>
        <taxon>Mycenaceae</taxon>
        <taxon>Mycena</taxon>
    </lineage>
</organism>
<protein>
    <submittedName>
        <fullName evidence="2">Uncharacterized protein</fullName>
    </submittedName>
</protein>
<name>A0AAD7JXS9_9AGAR</name>
<gene>
    <name evidence="2" type="ORF">B0H16DRAFT_1450889</name>
</gene>
<feature type="region of interest" description="Disordered" evidence="1">
    <location>
        <begin position="91"/>
        <end position="127"/>
    </location>
</feature>
<evidence type="ECO:0000313" key="2">
    <source>
        <dbReference type="EMBL" id="KAJ7774086.1"/>
    </source>
</evidence>
<accession>A0AAD7JXS9</accession>
<keyword evidence="3" id="KW-1185">Reference proteome</keyword>
<comment type="caution">
    <text evidence="2">The sequence shown here is derived from an EMBL/GenBank/DDBJ whole genome shotgun (WGS) entry which is preliminary data.</text>
</comment>
<sequence>MDPSADTLTPDPLTNSQLSHLAKIKDIVAGITRRDQEALTASELHNLAEITAIVARLEHGACRCRLVRRAGRTPAPLAVTTNLAPQIRSSSLVRRVTSSPTHKQERGREGEDGRVPKRRKMGDANADKENIAPTFTTLDSSLVKKWLLLQAYSAHWKLPAEPLAKEHVLCMVSRRYSKATRQHTLSIYTFISLDLSLSSDVTTSPIAVLDTYIGDCNDAAAPGWLRWDYISVSFQHDRAGFIGLFVNLVLWAENLGTPELSSEMIQWAWAISVGTWAEFLQLGPSTPHKPSAPSNHTPYRRYLLDAFSMRRLFNVSPIRHLDTDFNTSLDTESDDEDFPDSPLEDYFTAYNFEPLPALFTHQ</sequence>
<reference evidence="2" key="1">
    <citation type="submission" date="2023-03" db="EMBL/GenBank/DDBJ databases">
        <title>Massive genome expansion in bonnet fungi (Mycena s.s.) driven by repeated elements and novel gene families across ecological guilds.</title>
        <authorList>
            <consortium name="Lawrence Berkeley National Laboratory"/>
            <person name="Harder C.B."/>
            <person name="Miyauchi S."/>
            <person name="Viragh M."/>
            <person name="Kuo A."/>
            <person name="Thoen E."/>
            <person name="Andreopoulos B."/>
            <person name="Lu D."/>
            <person name="Skrede I."/>
            <person name="Drula E."/>
            <person name="Henrissat B."/>
            <person name="Morin E."/>
            <person name="Kohler A."/>
            <person name="Barry K."/>
            <person name="LaButti K."/>
            <person name="Morin E."/>
            <person name="Salamov A."/>
            <person name="Lipzen A."/>
            <person name="Mereny Z."/>
            <person name="Hegedus B."/>
            <person name="Baldrian P."/>
            <person name="Stursova M."/>
            <person name="Weitz H."/>
            <person name="Taylor A."/>
            <person name="Grigoriev I.V."/>
            <person name="Nagy L.G."/>
            <person name="Martin F."/>
            <person name="Kauserud H."/>
        </authorList>
    </citation>
    <scope>NUCLEOTIDE SEQUENCE</scope>
    <source>
        <strain evidence="2">CBHHK182m</strain>
    </source>
</reference>
<dbReference type="AlphaFoldDB" id="A0AAD7JXS9"/>
<dbReference type="EMBL" id="JARKIB010000012">
    <property type="protein sequence ID" value="KAJ7774086.1"/>
    <property type="molecule type" value="Genomic_DNA"/>
</dbReference>
<dbReference type="Proteomes" id="UP001215598">
    <property type="component" value="Unassembled WGS sequence"/>
</dbReference>
<proteinExistence type="predicted"/>
<evidence type="ECO:0000313" key="3">
    <source>
        <dbReference type="Proteomes" id="UP001215598"/>
    </source>
</evidence>